<dbReference type="RefSeq" id="WP_068744395.1">
    <property type="nucleotide sequence ID" value="NZ_LSRE01000009.1"/>
</dbReference>
<protein>
    <recommendedName>
        <fullName evidence="3">DUF304 domain-containing protein</fullName>
    </recommendedName>
</protein>
<proteinExistence type="predicted"/>
<dbReference type="Proteomes" id="UP000070409">
    <property type="component" value="Unassembled WGS sequence"/>
</dbReference>
<keyword evidence="2" id="KW-1185">Reference proteome</keyword>
<evidence type="ECO:0008006" key="3">
    <source>
        <dbReference type="Google" id="ProtNLM"/>
    </source>
</evidence>
<comment type="caution">
    <text evidence="1">The sequence shown here is derived from an EMBL/GenBank/DDBJ whole genome shotgun (WGS) entry which is preliminary data.</text>
</comment>
<sequence length="107" mass="11699">MTDLSWPATRLLSIGKRSGAVRGHLELTQTHLRFRPAGLASKLDGTPFAVQFRHIVGAGIVEDVVGLFKRTRQRLCVTLGDGSEQFFEVGRPDEVAEAVRSRLGGRA</sequence>
<organism evidence="1 2">
    <name type="scientific">Tsukamurella pseudospumae</name>
    <dbReference type="NCBI Taxonomy" id="239498"/>
    <lineage>
        <taxon>Bacteria</taxon>
        <taxon>Bacillati</taxon>
        <taxon>Actinomycetota</taxon>
        <taxon>Actinomycetes</taxon>
        <taxon>Mycobacteriales</taxon>
        <taxon>Tsukamurellaceae</taxon>
        <taxon>Tsukamurella</taxon>
    </lineage>
</organism>
<name>A0A137ZMX1_9ACTN</name>
<accession>A0A137ZMX1</accession>
<evidence type="ECO:0000313" key="2">
    <source>
        <dbReference type="Proteomes" id="UP000070409"/>
    </source>
</evidence>
<reference evidence="1 2" key="1">
    <citation type="submission" date="2016-02" db="EMBL/GenBank/DDBJ databases">
        <authorList>
            <person name="Teng J.L."/>
            <person name="Tang Y."/>
            <person name="Huang Y."/>
            <person name="Guo F."/>
            <person name="Wei W."/>
            <person name="Chen J.H."/>
            <person name="Wong S.Y."/>
            <person name="Lau S.K."/>
            <person name="Woo P.C."/>
        </authorList>
    </citation>
    <scope>NUCLEOTIDE SEQUENCE [LARGE SCALE GENOMIC DNA]</scope>
    <source>
        <strain evidence="1 2">JCM 13375</strain>
    </source>
</reference>
<dbReference type="EMBL" id="LSRE01000009">
    <property type="protein sequence ID" value="KXO99515.1"/>
    <property type="molecule type" value="Genomic_DNA"/>
</dbReference>
<gene>
    <name evidence="1" type="ORF">AXK61_16920</name>
</gene>
<evidence type="ECO:0000313" key="1">
    <source>
        <dbReference type="EMBL" id="KXO99515.1"/>
    </source>
</evidence>